<evidence type="ECO:0000256" key="1">
    <source>
        <dbReference type="SAM" id="MobiDB-lite"/>
    </source>
</evidence>
<protein>
    <submittedName>
        <fullName evidence="2">Uncharacterized protein</fullName>
    </submittedName>
</protein>
<dbReference type="EMBL" id="GBRH01223748">
    <property type="protein sequence ID" value="JAD74147.1"/>
    <property type="molecule type" value="Transcribed_RNA"/>
</dbReference>
<accession>A0A0A9CRP8</accession>
<feature type="compositionally biased region" description="Basic and acidic residues" evidence="1">
    <location>
        <begin position="1"/>
        <end position="14"/>
    </location>
</feature>
<reference evidence="2" key="2">
    <citation type="journal article" date="2015" name="Data Brief">
        <title>Shoot transcriptome of the giant reed, Arundo donax.</title>
        <authorList>
            <person name="Barrero R.A."/>
            <person name="Guerrero F.D."/>
            <person name="Moolhuijzen P."/>
            <person name="Goolsby J.A."/>
            <person name="Tidwell J."/>
            <person name="Bellgard S.E."/>
            <person name="Bellgard M.I."/>
        </authorList>
    </citation>
    <scope>NUCLEOTIDE SEQUENCE</scope>
    <source>
        <tissue evidence="2">Shoot tissue taken approximately 20 cm above the soil surface</tissue>
    </source>
</reference>
<reference evidence="2" key="1">
    <citation type="submission" date="2014-09" db="EMBL/GenBank/DDBJ databases">
        <authorList>
            <person name="Magalhaes I.L.F."/>
            <person name="Oliveira U."/>
            <person name="Santos F.R."/>
            <person name="Vidigal T.H.D.A."/>
            <person name="Brescovit A.D."/>
            <person name="Santos A.J."/>
        </authorList>
    </citation>
    <scope>NUCLEOTIDE SEQUENCE</scope>
    <source>
        <tissue evidence="2">Shoot tissue taken approximately 20 cm above the soil surface</tissue>
    </source>
</reference>
<sequence length="46" mass="5490">MHENHLKDSSKVTSREIFIQRPTRSQQRYPLCSTLYLRKTLNRLSG</sequence>
<dbReference type="AlphaFoldDB" id="A0A0A9CRP8"/>
<feature type="region of interest" description="Disordered" evidence="1">
    <location>
        <begin position="1"/>
        <end position="21"/>
    </location>
</feature>
<proteinExistence type="predicted"/>
<name>A0A0A9CRP8_ARUDO</name>
<evidence type="ECO:0000313" key="2">
    <source>
        <dbReference type="EMBL" id="JAD74147.1"/>
    </source>
</evidence>
<organism evidence="2">
    <name type="scientific">Arundo donax</name>
    <name type="common">Giant reed</name>
    <name type="synonym">Donax arundinaceus</name>
    <dbReference type="NCBI Taxonomy" id="35708"/>
    <lineage>
        <taxon>Eukaryota</taxon>
        <taxon>Viridiplantae</taxon>
        <taxon>Streptophyta</taxon>
        <taxon>Embryophyta</taxon>
        <taxon>Tracheophyta</taxon>
        <taxon>Spermatophyta</taxon>
        <taxon>Magnoliopsida</taxon>
        <taxon>Liliopsida</taxon>
        <taxon>Poales</taxon>
        <taxon>Poaceae</taxon>
        <taxon>PACMAD clade</taxon>
        <taxon>Arundinoideae</taxon>
        <taxon>Arundineae</taxon>
        <taxon>Arundo</taxon>
    </lineage>
</organism>